<protein>
    <submittedName>
        <fullName evidence="5">5-oxoprolinase subunit C</fullName>
        <ecNumber evidence="5">3.5.2.9</ecNumber>
    </submittedName>
</protein>
<dbReference type="EC" id="3.5.2.9" evidence="5"/>
<dbReference type="SUPFAM" id="SSF50891">
    <property type="entry name" value="Cyclophilin-like"/>
    <property type="match status" value="1"/>
</dbReference>
<keyword evidence="1" id="KW-0547">Nucleotide-binding</keyword>
<organism evidence="5 6">
    <name type="scientific">Sinobacterium norvegicum</name>
    <dbReference type="NCBI Taxonomy" id="1641715"/>
    <lineage>
        <taxon>Bacteria</taxon>
        <taxon>Pseudomonadati</taxon>
        <taxon>Pseudomonadota</taxon>
        <taxon>Gammaproteobacteria</taxon>
        <taxon>Cellvibrionales</taxon>
        <taxon>Spongiibacteraceae</taxon>
        <taxon>Sinobacterium</taxon>
    </lineage>
</organism>
<comment type="caution">
    <text evidence="5">The sequence shown here is derived from an EMBL/GenBank/DDBJ whole genome shotgun (WGS) entry which is preliminary data.</text>
</comment>
<dbReference type="RefSeq" id="WP_237442922.1">
    <property type="nucleotide sequence ID" value="NZ_CAKLPX010000001.1"/>
</dbReference>
<dbReference type="SMART" id="SM00797">
    <property type="entry name" value="AHS2"/>
    <property type="match status" value="1"/>
</dbReference>
<sequence length="312" mass="33608">MSIVIESPGMLSLIQDSGRFGQHSVGLTTGGPMDDEAYYWANRILNNDANAAMIETTVGGLVVEIDVDTIIAITGATVDATLDGDAVPQWQGIRVNKGQKLSLGFATAGCRIYLAFAGGFDIAPQFGSCSTVMRESMGGIDGDKLAAGQRLQLNNVTPPSLQQLAESERPAYTDEVELDVVLGYQQQHFSEVQKALFFSSDYRVTDSCDRMGYRLDGASIPSAIEGMLSEGICLGAIQVPADGQPIVLINDRQTIGGYPKIGAVVRTDLAKLTQLMAGATIRFNPVSIEQAHNKIHLQQSRRQRTQLINLRS</sequence>
<dbReference type="InterPro" id="IPR052708">
    <property type="entry name" value="PxpC"/>
</dbReference>
<gene>
    <name evidence="5" type="primary">pxpC</name>
    <name evidence="5" type="ORF">SIN8267_00328</name>
</gene>
<name>A0ABM9AC86_9GAMM</name>
<evidence type="ECO:0000313" key="6">
    <source>
        <dbReference type="Proteomes" id="UP000838100"/>
    </source>
</evidence>
<evidence type="ECO:0000256" key="1">
    <source>
        <dbReference type="ARBA" id="ARBA00022741"/>
    </source>
</evidence>
<evidence type="ECO:0000256" key="3">
    <source>
        <dbReference type="ARBA" id="ARBA00022840"/>
    </source>
</evidence>
<keyword evidence="2 5" id="KW-0378">Hydrolase</keyword>
<dbReference type="NCBIfam" id="TIGR00724">
    <property type="entry name" value="urea_amlyse_rel"/>
    <property type="match status" value="1"/>
</dbReference>
<keyword evidence="3" id="KW-0067">ATP-binding</keyword>
<accession>A0ABM9AC86</accession>
<dbReference type="Pfam" id="PF02626">
    <property type="entry name" value="CT_A_B"/>
    <property type="match status" value="1"/>
</dbReference>
<keyword evidence="6" id="KW-1185">Reference proteome</keyword>
<dbReference type="InterPro" id="IPR029000">
    <property type="entry name" value="Cyclophilin-like_dom_sf"/>
</dbReference>
<dbReference type="EMBL" id="CAKLPX010000001">
    <property type="protein sequence ID" value="CAH0990236.1"/>
    <property type="molecule type" value="Genomic_DNA"/>
</dbReference>
<dbReference type="GO" id="GO:0017168">
    <property type="term" value="F:5-oxoprolinase (ATP-hydrolyzing) activity"/>
    <property type="evidence" value="ECO:0007669"/>
    <property type="project" value="UniProtKB-EC"/>
</dbReference>
<evidence type="ECO:0000313" key="5">
    <source>
        <dbReference type="EMBL" id="CAH0990236.1"/>
    </source>
</evidence>
<dbReference type="Gene3D" id="2.40.100.10">
    <property type="entry name" value="Cyclophilin-like"/>
    <property type="match status" value="1"/>
</dbReference>
<reference evidence="5" key="1">
    <citation type="submission" date="2021-12" db="EMBL/GenBank/DDBJ databases">
        <authorList>
            <person name="Rodrigo-Torres L."/>
            <person name="Arahal R. D."/>
            <person name="Lucena T."/>
        </authorList>
    </citation>
    <scope>NUCLEOTIDE SEQUENCE</scope>
    <source>
        <strain evidence="5">CECT 8267</strain>
    </source>
</reference>
<proteinExistence type="predicted"/>
<dbReference type="PANTHER" id="PTHR43309">
    <property type="entry name" value="5-OXOPROLINASE SUBUNIT C"/>
    <property type="match status" value="1"/>
</dbReference>
<dbReference type="PANTHER" id="PTHR43309:SF4">
    <property type="entry name" value="CARBOXYLTRANSFERASE DOMAIN-CONTAINING PROTEIN"/>
    <property type="match status" value="1"/>
</dbReference>
<evidence type="ECO:0000259" key="4">
    <source>
        <dbReference type="SMART" id="SM00797"/>
    </source>
</evidence>
<dbReference type="Proteomes" id="UP000838100">
    <property type="component" value="Unassembled WGS sequence"/>
</dbReference>
<dbReference type="InterPro" id="IPR003778">
    <property type="entry name" value="CT_A_B"/>
</dbReference>
<evidence type="ECO:0000256" key="2">
    <source>
        <dbReference type="ARBA" id="ARBA00022801"/>
    </source>
</evidence>
<feature type="domain" description="Carboxyltransferase" evidence="4">
    <location>
        <begin position="24"/>
        <end position="302"/>
    </location>
</feature>